<dbReference type="InterPro" id="IPR005150">
    <property type="entry name" value="Cellulose_synth"/>
</dbReference>
<evidence type="ECO:0000313" key="11">
    <source>
        <dbReference type="EMBL" id="OMO54785.1"/>
    </source>
</evidence>
<accession>A0A1R3G9L8</accession>
<dbReference type="GO" id="GO:0071555">
    <property type="term" value="P:cell wall organization"/>
    <property type="evidence" value="ECO:0007669"/>
    <property type="project" value="UniProtKB-KW"/>
</dbReference>
<dbReference type="GO" id="GO:0016020">
    <property type="term" value="C:membrane"/>
    <property type="evidence" value="ECO:0007669"/>
    <property type="project" value="InterPro"/>
</dbReference>
<dbReference type="PANTHER" id="PTHR13301">
    <property type="entry name" value="X-BOX TRANSCRIPTION FACTOR-RELATED"/>
    <property type="match status" value="1"/>
</dbReference>
<protein>
    <submittedName>
        <fullName evidence="11">Cellulose synthase</fullName>
    </submittedName>
</protein>
<keyword evidence="12" id="KW-1185">Reference proteome</keyword>
<keyword evidence="2" id="KW-0328">Glycosyltransferase</keyword>
<reference evidence="11 12" key="1">
    <citation type="submission" date="2013-09" db="EMBL/GenBank/DDBJ databases">
        <title>Corchorus capsularis genome sequencing.</title>
        <authorList>
            <person name="Alam M."/>
            <person name="Haque M.S."/>
            <person name="Islam M.S."/>
            <person name="Emdad E.M."/>
            <person name="Islam M.M."/>
            <person name="Ahmed B."/>
            <person name="Halim A."/>
            <person name="Hossen Q.M.M."/>
            <person name="Hossain M.Z."/>
            <person name="Ahmed R."/>
            <person name="Khan M.M."/>
            <person name="Islam R."/>
            <person name="Rashid M.M."/>
            <person name="Khan S.A."/>
            <person name="Rahman M.S."/>
            <person name="Alam M."/>
        </authorList>
    </citation>
    <scope>NUCLEOTIDE SEQUENCE [LARGE SCALE GENOMIC DNA]</scope>
    <source>
        <strain evidence="12">cv. CVL-1</strain>
        <tissue evidence="11">Whole seedling</tissue>
    </source>
</reference>
<dbReference type="GO" id="GO:0030244">
    <property type="term" value="P:cellulose biosynthetic process"/>
    <property type="evidence" value="ECO:0007669"/>
    <property type="project" value="InterPro"/>
</dbReference>
<dbReference type="InterPro" id="IPR029044">
    <property type="entry name" value="Nucleotide-diphossugar_trans"/>
</dbReference>
<dbReference type="Gramene" id="OMO54785">
    <property type="protein sequence ID" value="OMO54785"/>
    <property type="gene ID" value="CCACVL1_27570"/>
</dbReference>
<feature type="non-terminal residue" evidence="11">
    <location>
        <position position="154"/>
    </location>
</feature>
<dbReference type="GO" id="GO:0016760">
    <property type="term" value="F:cellulose synthase (UDP-forming) activity"/>
    <property type="evidence" value="ECO:0007669"/>
    <property type="project" value="InterPro"/>
</dbReference>
<keyword evidence="5" id="KW-1133">Transmembrane helix</keyword>
<evidence type="ECO:0000256" key="5">
    <source>
        <dbReference type="ARBA" id="ARBA00022989"/>
    </source>
</evidence>
<feature type="coiled-coil region" evidence="9">
    <location>
        <begin position="108"/>
        <end position="135"/>
    </location>
</feature>
<name>A0A1R3G9L8_COCAP</name>
<feature type="region of interest" description="Disordered" evidence="10">
    <location>
        <begin position="135"/>
        <end position="154"/>
    </location>
</feature>
<keyword evidence="7" id="KW-0961">Cell wall biogenesis/degradation</keyword>
<evidence type="ECO:0000256" key="4">
    <source>
        <dbReference type="ARBA" id="ARBA00022692"/>
    </source>
</evidence>
<evidence type="ECO:0000256" key="3">
    <source>
        <dbReference type="ARBA" id="ARBA00022679"/>
    </source>
</evidence>
<feature type="binding site" evidence="8">
    <location>
        <position position="56"/>
    </location>
    <ligand>
        <name>UDP-alpha-D-glucose</name>
        <dbReference type="ChEBI" id="CHEBI:58885"/>
    </ligand>
</feature>
<dbReference type="Proteomes" id="UP000188268">
    <property type="component" value="Unassembled WGS sequence"/>
</dbReference>
<feature type="binding site" evidence="8">
    <location>
        <position position="27"/>
    </location>
    <ligand>
        <name>UDP-alpha-D-glucose</name>
        <dbReference type="ChEBI" id="CHEBI:58885"/>
    </ligand>
</feature>
<evidence type="ECO:0000256" key="1">
    <source>
        <dbReference type="ARBA" id="ARBA00004127"/>
    </source>
</evidence>
<dbReference type="FunFam" id="3.90.550.10:FF:000194">
    <property type="entry name" value="Cellulose synthase-like protein G2 isoform A"/>
    <property type="match status" value="1"/>
</dbReference>
<dbReference type="Pfam" id="PF03552">
    <property type="entry name" value="Cellulose_synt"/>
    <property type="match status" value="1"/>
</dbReference>
<dbReference type="STRING" id="210143.A0A1R3G9L8"/>
<dbReference type="OMA" id="FEMETHG"/>
<evidence type="ECO:0000256" key="6">
    <source>
        <dbReference type="ARBA" id="ARBA00023136"/>
    </source>
</evidence>
<keyword evidence="3" id="KW-0808">Transferase</keyword>
<evidence type="ECO:0000256" key="10">
    <source>
        <dbReference type="SAM" id="MobiDB-lite"/>
    </source>
</evidence>
<evidence type="ECO:0000256" key="2">
    <source>
        <dbReference type="ARBA" id="ARBA00022676"/>
    </source>
</evidence>
<keyword evidence="9" id="KW-0175">Coiled coil</keyword>
<organism evidence="11 12">
    <name type="scientific">Corchorus capsularis</name>
    <name type="common">Jute</name>
    <dbReference type="NCBI Taxonomy" id="210143"/>
    <lineage>
        <taxon>Eukaryota</taxon>
        <taxon>Viridiplantae</taxon>
        <taxon>Streptophyta</taxon>
        <taxon>Embryophyta</taxon>
        <taxon>Tracheophyta</taxon>
        <taxon>Spermatophyta</taxon>
        <taxon>Magnoliopsida</taxon>
        <taxon>eudicotyledons</taxon>
        <taxon>Gunneridae</taxon>
        <taxon>Pentapetalae</taxon>
        <taxon>rosids</taxon>
        <taxon>malvids</taxon>
        <taxon>Malvales</taxon>
        <taxon>Malvaceae</taxon>
        <taxon>Grewioideae</taxon>
        <taxon>Apeibeae</taxon>
        <taxon>Corchorus</taxon>
    </lineage>
</organism>
<feature type="binding site" evidence="8">
    <location>
        <position position="26"/>
    </location>
    <ligand>
        <name>UDP-alpha-D-glucose</name>
        <dbReference type="ChEBI" id="CHEBI:58885"/>
    </ligand>
</feature>
<keyword evidence="6" id="KW-0472">Membrane</keyword>
<comment type="caution">
    <text evidence="11">The sequence shown here is derived from an EMBL/GenBank/DDBJ whole genome shotgun (WGS) entry which is preliminary data.</text>
</comment>
<evidence type="ECO:0000313" key="12">
    <source>
        <dbReference type="Proteomes" id="UP000188268"/>
    </source>
</evidence>
<evidence type="ECO:0000256" key="7">
    <source>
        <dbReference type="ARBA" id="ARBA00023316"/>
    </source>
</evidence>
<evidence type="ECO:0000256" key="8">
    <source>
        <dbReference type="PIRSR" id="PIRSR605150-2"/>
    </source>
</evidence>
<keyword evidence="4" id="KW-0812">Transmembrane</keyword>
<sequence>MFPERLPSDDKFPGIDVFICTADPDKEPTVEVMNTVISAMALDYPPEKLHVYLSDDGGSDITLYGTKEAWKFARAWLPFCRRFDIKTSCPEVYFSGYEDYDHGNFISSSEFKAERQKIEEKYEKFKERVEEYMKKQSEAGAATKNRRDHPSNIQ</sequence>
<dbReference type="Gene3D" id="3.90.550.10">
    <property type="entry name" value="Spore Coat Polysaccharide Biosynthesis Protein SpsA, Chain A"/>
    <property type="match status" value="1"/>
</dbReference>
<proteinExistence type="predicted"/>
<dbReference type="OrthoDB" id="970217at2759"/>
<gene>
    <name evidence="11" type="ORF">CCACVL1_27570</name>
</gene>
<dbReference type="AlphaFoldDB" id="A0A1R3G9L8"/>
<evidence type="ECO:0000256" key="9">
    <source>
        <dbReference type="SAM" id="Coils"/>
    </source>
</evidence>
<comment type="subcellular location">
    <subcellularLocation>
        <location evidence="1">Endomembrane system</location>
        <topology evidence="1">Multi-pass membrane protein</topology>
    </subcellularLocation>
</comment>
<dbReference type="EMBL" id="AWWV01014880">
    <property type="protein sequence ID" value="OMO54785.1"/>
    <property type="molecule type" value="Genomic_DNA"/>
</dbReference>
<dbReference type="GO" id="GO:0012505">
    <property type="term" value="C:endomembrane system"/>
    <property type="evidence" value="ECO:0007669"/>
    <property type="project" value="UniProtKB-SubCell"/>
</dbReference>